<gene>
    <name evidence="1" type="ORF">NY40_1654</name>
</gene>
<accession>A0A060PWG3</accession>
<evidence type="ECO:0000313" key="2">
    <source>
        <dbReference type="Proteomes" id="UP000031662"/>
    </source>
</evidence>
<dbReference type="EMBL" id="AP014523">
    <property type="protein sequence ID" value="BAO98653.1"/>
    <property type="molecule type" value="Genomic_DNA"/>
</dbReference>
<proteinExistence type="predicted"/>
<dbReference type="HOGENOM" id="CLU_2206404_0_0_7"/>
<protein>
    <submittedName>
        <fullName evidence="1">Uncharacterized protein</fullName>
    </submittedName>
</protein>
<organism evidence="1 2">
    <name type="scientific">Helicobacter pylori NY40</name>
    <dbReference type="NCBI Taxonomy" id="1426844"/>
    <lineage>
        <taxon>Bacteria</taxon>
        <taxon>Pseudomonadati</taxon>
        <taxon>Campylobacterota</taxon>
        <taxon>Epsilonproteobacteria</taxon>
        <taxon>Campylobacterales</taxon>
        <taxon>Helicobacteraceae</taxon>
        <taxon>Helicobacter</taxon>
    </lineage>
</organism>
<dbReference type="Proteomes" id="UP000031662">
    <property type="component" value="Chromosome"/>
</dbReference>
<dbReference type="AlphaFoldDB" id="A0A060PWG3"/>
<sequence length="107" mass="12488">MINFFNGIFNNNSAAENHYNYRAGGIRGAFKTPKRHAKLAQSSAKQRAIHRSIRRTNQRFKGDLMINFFNGIFNNNSAAENHYNYRAGGIRGTLRFDRLYFKRQNKQ</sequence>
<reference evidence="1 2" key="1">
    <citation type="submission" date="2013-11" db="EMBL/GenBank/DDBJ databases">
        <title>Estimation of Helicobacter pylori bacteriophage ecology using H. pylori isolates.</title>
        <authorList>
            <person name="Uchiyama J."/>
            <person name="Takemura-Uchiyama I."/>
            <person name="Ujihara T."/>
            <person name="Matsuzaki S."/>
        </authorList>
    </citation>
    <scope>NUCLEOTIDE SEQUENCE [LARGE SCALE GENOMIC DNA]</scope>
    <source>
        <strain evidence="1 2">NY40</strain>
    </source>
</reference>
<name>A0A060PWG3_HELPX</name>
<evidence type="ECO:0000313" key="1">
    <source>
        <dbReference type="EMBL" id="BAO98653.1"/>
    </source>
</evidence>